<dbReference type="Proteomes" id="UP000245207">
    <property type="component" value="Unassembled WGS sequence"/>
</dbReference>
<sequence length="100" mass="11652">MSIFMLMSMTMVDEVIRDSKKRKGETNLATWKWNDVIEIESSDDESIFDGGDDTLDDTFDVVLSMSNIKRKKRNQVSVFSLNKIYRLIDEDDEEEDDIFG</sequence>
<comment type="caution">
    <text evidence="1">The sequence shown here is derived from an EMBL/GenBank/DDBJ whole genome shotgun (WGS) entry which is preliminary data.</text>
</comment>
<evidence type="ECO:0000313" key="1">
    <source>
        <dbReference type="EMBL" id="PWA73491.1"/>
    </source>
</evidence>
<accession>A0A2U1NJ39</accession>
<proteinExistence type="predicted"/>
<evidence type="ECO:0000313" key="2">
    <source>
        <dbReference type="Proteomes" id="UP000245207"/>
    </source>
</evidence>
<dbReference type="AlphaFoldDB" id="A0A2U1NJ39"/>
<organism evidence="1 2">
    <name type="scientific">Artemisia annua</name>
    <name type="common">Sweet wormwood</name>
    <dbReference type="NCBI Taxonomy" id="35608"/>
    <lineage>
        <taxon>Eukaryota</taxon>
        <taxon>Viridiplantae</taxon>
        <taxon>Streptophyta</taxon>
        <taxon>Embryophyta</taxon>
        <taxon>Tracheophyta</taxon>
        <taxon>Spermatophyta</taxon>
        <taxon>Magnoliopsida</taxon>
        <taxon>eudicotyledons</taxon>
        <taxon>Gunneridae</taxon>
        <taxon>Pentapetalae</taxon>
        <taxon>asterids</taxon>
        <taxon>campanulids</taxon>
        <taxon>Asterales</taxon>
        <taxon>Asteraceae</taxon>
        <taxon>Asteroideae</taxon>
        <taxon>Anthemideae</taxon>
        <taxon>Artemisiinae</taxon>
        <taxon>Artemisia</taxon>
    </lineage>
</organism>
<gene>
    <name evidence="1" type="ORF">CTI12_AA261030</name>
</gene>
<protein>
    <submittedName>
        <fullName evidence="1">Uncharacterized protein</fullName>
    </submittedName>
</protein>
<reference evidence="1 2" key="1">
    <citation type="journal article" date="2018" name="Mol. Plant">
        <title>The genome of Artemisia annua provides insight into the evolution of Asteraceae family and artemisinin biosynthesis.</title>
        <authorList>
            <person name="Shen Q."/>
            <person name="Zhang L."/>
            <person name="Liao Z."/>
            <person name="Wang S."/>
            <person name="Yan T."/>
            <person name="Shi P."/>
            <person name="Liu M."/>
            <person name="Fu X."/>
            <person name="Pan Q."/>
            <person name="Wang Y."/>
            <person name="Lv Z."/>
            <person name="Lu X."/>
            <person name="Zhang F."/>
            <person name="Jiang W."/>
            <person name="Ma Y."/>
            <person name="Chen M."/>
            <person name="Hao X."/>
            <person name="Li L."/>
            <person name="Tang Y."/>
            <person name="Lv G."/>
            <person name="Zhou Y."/>
            <person name="Sun X."/>
            <person name="Brodelius P.E."/>
            <person name="Rose J.K.C."/>
            <person name="Tang K."/>
        </authorList>
    </citation>
    <scope>NUCLEOTIDE SEQUENCE [LARGE SCALE GENOMIC DNA]</scope>
    <source>
        <strain evidence="2">cv. Huhao1</strain>
        <tissue evidence="1">Leaf</tissue>
    </source>
</reference>
<keyword evidence="2" id="KW-1185">Reference proteome</keyword>
<dbReference type="EMBL" id="PKPP01002732">
    <property type="protein sequence ID" value="PWA73491.1"/>
    <property type="molecule type" value="Genomic_DNA"/>
</dbReference>
<name>A0A2U1NJ39_ARTAN</name>